<name>A0A2A4TBG0_9DELT</name>
<protein>
    <recommendedName>
        <fullName evidence="1">N-acetyltransferase domain-containing protein</fullName>
    </recommendedName>
</protein>
<comment type="caution">
    <text evidence="2">The sequence shown here is derived from an EMBL/GenBank/DDBJ whole genome shotgun (WGS) entry which is preliminary data.</text>
</comment>
<dbReference type="EMBL" id="NVSR01000001">
    <property type="protein sequence ID" value="PCI30950.1"/>
    <property type="molecule type" value="Genomic_DNA"/>
</dbReference>
<organism evidence="2 3">
    <name type="scientific">SAR324 cluster bacterium</name>
    <dbReference type="NCBI Taxonomy" id="2024889"/>
    <lineage>
        <taxon>Bacteria</taxon>
        <taxon>Deltaproteobacteria</taxon>
        <taxon>SAR324 cluster</taxon>
    </lineage>
</organism>
<dbReference type="Proteomes" id="UP000218113">
    <property type="component" value="Unassembled WGS sequence"/>
</dbReference>
<gene>
    <name evidence="2" type="ORF">COB67_00405</name>
</gene>
<evidence type="ECO:0000313" key="2">
    <source>
        <dbReference type="EMBL" id="PCI30950.1"/>
    </source>
</evidence>
<dbReference type="GO" id="GO:0016747">
    <property type="term" value="F:acyltransferase activity, transferring groups other than amino-acyl groups"/>
    <property type="evidence" value="ECO:0007669"/>
    <property type="project" value="InterPro"/>
</dbReference>
<dbReference type="SUPFAM" id="SSF55729">
    <property type="entry name" value="Acyl-CoA N-acyltransferases (Nat)"/>
    <property type="match status" value="1"/>
</dbReference>
<evidence type="ECO:0000259" key="1">
    <source>
        <dbReference type="PROSITE" id="PS51186"/>
    </source>
</evidence>
<reference evidence="3" key="1">
    <citation type="submission" date="2017-08" db="EMBL/GenBank/DDBJ databases">
        <title>A dynamic microbial community with high functional redundancy inhabits the cold, oxic subseafloor aquifer.</title>
        <authorList>
            <person name="Tully B.J."/>
            <person name="Wheat C.G."/>
            <person name="Glazer B.T."/>
            <person name="Huber J.A."/>
        </authorList>
    </citation>
    <scope>NUCLEOTIDE SEQUENCE [LARGE SCALE GENOMIC DNA]</scope>
</reference>
<proteinExistence type="predicted"/>
<dbReference type="InterPro" id="IPR016181">
    <property type="entry name" value="Acyl_CoA_acyltransferase"/>
</dbReference>
<dbReference type="InterPro" id="IPR000182">
    <property type="entry name" value="GNAT_dom"/>
</dbReference>
<dbReference type="AlphaFoldDB" id="A0A2A4TBG0"/>
<dbReference type="PROSITE" id="PS51186">
    <property type="entry name" value="GNAT"/>
    <property type="match status" value="1"/>
</dbReference>
<dbReference type="Gene3D" id="3.40.630.30">
    <property type="match status" value="1"/>
</dbReference>
<evidence type="ECO:0000313" key="3">
    <source>
        <dbReference type="Proteomes" id="UP000218113"/>
    </source>
</evidence>
<sequence>MKDKIDNNLNVEFYTEPTSDIVPDIYTMVKLMEDDNEPKRVVFTMTYFLMINKVSTFFIVKEGEDKIAFGLFVYGVHDKNFRRLKYFTVKRNKRGQGLGVNSLQKAIEKEINLDSGCNVACNHDLENFYSKLGFVKSNAIQKAHENFANNNYITMNLCSNKCDPDGDREYGDFYDIGLEEPAAFITYKKLEETYRIKLMPKGMRL</sequence>
<dbReference type="Pfam" id="PF00583">
    <property type="entry name" value="Acetyltransf_1"/>
    <property type="match status" value="1"/>
</dbReference>
<accession>A0A2A4TBG0</accession>
<feature type="domain" description="N-acetyltransferase" evidence="1">
    <location>
        <begin position="11"/>
        <end position="156"/>
    </location>
</feature>